<accession>A0A7W7R287</accession>
<comment type="caution">
    <text evidence="2">The sequence shown here is derived from an EMBL/GenBank/DDBJ whole genome shotgun (WGS) entry which is preliminary data.</text>
</comment>
<dbReference type="PANTHER" id="PTHR35525:SF3">
    <property type="entry name" value="BLL6575 PROTEIN"/>
    <property type="match status" value="1"/>
</dbReference>
<evidence type="ECO:0000313" key="2">
    <source>
        <dbReference type="EMBL" id="MBB4924097.1"/>
    </source>
</evidence>
<dbReference type="InterPro" id="IPR023286">
    <property type="entry name" value="ABATE_dom_sf"/>
</dbReference>
<sequence length="201" mass="21117">MTETAALSALAPLPPAPGADQHVALDFANSDLALPAGRLDLLDTPAAATRWLVERGLAPADAELFEICAGRLRELRVHLRALLASRTTGTPAPPEALSAVNTALTTAPSADLLGWDAAHGLHRLPAHPADRVAEHAMAVIAADAAELLTGPDAERLAACAGTPCNRYLIRTHAARHWCSTRCGDRVRAARAYARRQQAKAG</sequence>
<keyword evidence="3" id="KW-1185">Reference proteome</keyword>
<dbReference type="InterPro" id="IPR021005">
    <property type="entry name" value="Znf_CGNR"/>
</dbReference>
<name>A0A7W7R287_KITKI</name>
<dbReference type="Pfam" id="PF11706">
    <property type="entry name" value="zf-CGNR"/>
    <property type="match status" value="1"/>
</dbReference>
<dbReference type="InterPro" id="IPR010852">
    <property type="entry name" value="ABATE"/>
</dbReference>
<dbReference type="PANTHER" id="PTHR35525">
    <property type="entry name" value="BLL6575 PROTEIN"/>
    <property type="match status" value="1"/>
</dbReference>
<dbReference type="RefSeq" id="WP_184936100.1">
    <property type="nucleotide sequence ID" value="NZ_JACHJV010000001.1"/>
</dbReference>
<evidence type="ECO:0000259" key="1">
    <source>
        <dbReference type="Pfam" id="PF11706"/>
    </source>
</evidence>
<protein>
    <submittedName>
        <fullName evidence="2">Putative RNA-binding Zn ribbon-like protein</fullName>
    </submittedName>
</protein>
<dbReference type="SUPFAM" id="SSF160904">
    <property type="entry name" value="Jann2411-like"/>
    <property type="match status" value="1"/>
</dbReference>
<dbReference type="Gene3D" id="1.10.3300.10">
    <property type="entry name" value="Jann2411-like domain"/>
    <property type="match status" value="1"/>
</dbReference>
<gene>
    <name evidence="2" type="ORF">FHR34_003090</name>
</gene>
<dbReference type="EMBL" id="JACHJV010000001">
    <property type="protein sequence ID" value="MBB4924097.1"/>
    <property type="molecule type" value="Genomic_DNA"/>
</dbReference>
<proteinExistence type="predicted"/>
<dbReference type="Pfam" id="PF07336">
    <property type="entry name" value="ABATE"/>
    <property type="match status" value="1"/>
</dbReference>
<organism evidence="2 3">
    <name type="scientific">Kitasatospora kifunensis</name>
    <name type="common">Streptomyces kifunensis</name>
    <dbReference type="NCBI Taxonomy" id="58351"/>
    <lineage>
        <taxon>Bacteria</taxon>
        <taxon>Bacillati</taxon>
        <taxon>Actinomycetota</taxon>
        <taxon>Actinomycetes</taxon>
        <taxon>Kitasatosporales</taxon>
        <taxon>Streptomycetaceae</taxon>
        <taxon>Kitasatospora</taxon>
    </lineage>
</organism>
<evidence type="ECO:0000313" key="3">
    <source>
        <dbReference type="Proteomes" id="UP000540506"/>
    </source>
</evidence>
<reference evidence="2 3" key="1">
    <citation type="submission" date="2020-08" db="EMBL/GenBank/DDBJ databases">
        <title>Sequencing the genomes of 1000 actinobacteria strains.</title>
        <authorList>
            <person name="Klenk H.-P."/>
        </authorList>
    </citation>
    <scope>NUCLEOTIDE SEQUENCE [LARGE SCALE GENOMIC DNA]</scope>
    <source>
        <strain evidence="2 3">DSM 41654</strain>
    </source>
</reference>
<dbReference type="Proteomes" id="UP000540506">
    <property type="component" value="Unassembled WGS sequence"/>
</dbReference>
<dbReference type="AlphaFoldDB" id="A0A7W7R287"/>
<feature type="domain" description="Zinc finger CGNR" evidence="1">
    <location>
        <begin position="155"/>
        <end position="195"/>
    </location>
</feature>